<organism evidence="2 3">
    <name type="scientific">Fodinibacter luteus</name>
    <dbReference type="NCBI Taxonomy" id="552064"/>
    <lineage>
        <taxon>Bacteria</taxon>
        <taxon>Bacillati</taxon>
        <taxon>Actinomycetota</taxon>
        <taxon>Actinomycetes</taxon>
        <taxon>Micrococcales</taxon>
        <taxon>Intrasporangiaceae</taxon>
        <taxon>Fodinibacter (ex Wang et al. 2009)</taxon>
    </lineage>
</organism>
<keyword evidence="3" id="KW-1185">Reference proteome</keyword>
<evidence type="ECO:0000256" key="1">
    <source>
        <dbReference type="SAM" id="MobiDB-lite"/>
    </source>
</evidence>
<feature type="region of interest" description="Disordered" evidence="1">
    <location>
        <begin position="1"/>
        <end position="68"/>
    </location>
</feature>
<proteinExistence type="predicted"/>
<reference evidence="3" key="1">
    <citation type="journal article" date="2019" name="Int. J. Syst. Evol. Microbiol.">
        <title>The Global Catalogue of Microorganisms (GCM) 10K type strain sequencing project: providing services to taxonomists for standard genome sequencing and annotation.</title>
        <authorList>
            <consortium name="The Broad Institute Genomics Platform"/>
            <consortium name="The Broad Institute Genome Sequencing Center for Infectious Disease"/>
            <person name="Wu L."/>
            <person name="Ma J."/>
        </authorList>
    </citation>
    <scope>NUCLEOTIDE SEQUENCE [LARGE SCALE GENOMIC DNA]</scope>
    <source>
        <strain evidence="3">JCM 17809</strain>
    </source>
</reference>
<dbReference type="Proteomes" id="UP001500945">
    <property type="component" value="Unassembled WGS sequence"/>
</dbReference>
<evidence type="ECO:0000313" key="2">
    <source>
        <dbReference type="EMBL" id="GAA4399771.1"/>
    </source>
</evidence>
<gene>
    <name evidence="2" type="ORF">GCM10023168_07630</name>
</gene>
<protein>
    <submittedName>
        <fullName evidence="2">Uncharacterized protein</fullName>
    </submittedName>
</protein>
<dbReference type="EMBL" id="BAABGM010000003">
    <property type="protein sequence ID" value="GAA4399771.1"/>
    <property type="molecule type" value="Genomic_DNA"/>
</dbReference>
<evidence type="ECO:0000313" key="3">
    <source>
        <dbReference type="Proteomes" id="UP001500945"/>
    </source>
</evidence>
<sequence length="111" mass="11433">MGRPEVAGDPLEPGPVTGDEHEVAPLARKAFGEGQADAGRGAGDECGGHAGTVCRSRSPAAAPQDRQYPPRAARAVLSRWLCPAYCLLVDAAVAGPRGVTRAESPAYPWVG</sequence>
<accession>A0ABP8K398</accession>
<name>A0ABP8K398_9MICO</name>
<comment type="caution">
    <text evidence="2">The sequence shown here is derived from an EMBL/GenBank/DDBJ whole genome shotgun (WGS) entry which is preliminary data.</text>
</comment>